<proteinExistence type="predicted"/>
<keyword evidence="2" id="KW-1185">Reference proteome</keyword>
<evidence type="ECO:0000313" key="1">
    <source>
        <dbReference type="EMBL" id="RXH74267.1"/>
    </source>
</evidence>
<comment type="caution">
    <text evidence="1">The sequence shown here is derived from an EMBL/GenBank/DDBJ whole genome shotgun (WGS) entry which is preliminary data.</text>
</comment>
<dbReference type="InterPro" id="IPR024768">
    <property type="entry name" value="Marf1"/>
</dbReference>
<organism evidence="1 2">
    <name type="scientific">Malus domestica</name>
    <name type="common">Apple</name>
    <name type="synonym">Pyrus malus</name>
    <dbReference type="NCBI Taxonomy" id="3750"/>
    <lineage>
        <taxon>Eukaryota</taxon>
        <taxon>Viridiplantae</taxon>
        <taxon>Streptophyta</taxon>
        <taxon>Embryophyta</taxon>
        <taxon>Tracheophyta</taxon>
        <taxon>Spermatophyta</taxon>
        <taxon>Magnoliopsida</taxon>
        <taxon>eudicotyledons</taxon>
        <taxon>Gunneridae</taxon>
        <taxon>Pentapetalae</taxon>
        <taxon>rosids</taxon>
        <taxon>fabids</taxon>
        <taxon>Rosales</taxon>
        <taxon>Rosaceae</taxon>
        <taxon>Amygdaloideae</taxon>
        <taxon>Maleae</taxon>
        <taxon>Malus</taxon>
    </lineage>
</organism>
<gene>
    <name evidence="1" type="ORF">DVH24_028988</name>
</gene>
<sequence length="155" mass="16667">MPGDVNGSTTVAGAPSIGMAEVPKVYDAHAIAQNISSALVKMNYCGPVSISTYGDTNYIPDFVQHALSSTDIALNHVPATSPTRSWPTISVHQTLDFKNHTSRIPHLTEEREGGREREVEVGPALKGTWWRGWTDGKEEMGKGVGCGVAGQDFWG</sequence>
<accession>A0A498HXH7</accession>
<evidence type="ECO:0008006" key="3">
    <source>
        <dbReference type="Google" id="ProtNLM"/>
    </source>
</evidence>
<protein>
    <recommendedName>
        <fullName evidence="3">NYN domain-containing protein</fullName>
    </recommendedName>
</protein>
<dbReference type="GO" id="GO:0010468">
    <property type="term" value="P:regulation of gene expression"/>
    <property type="evidence" value="ECO:0007669"/>
    <property type="project" value="InterPro"/>
</dbReference>
<evidence type="ECO:0000313" key="2">
    <source>
        <dbReference type="Proteomes" id="UP000290289"/>
    </source>
</evidence>
<dbReference type="GO" id="GO:0005777">
    <property type="term" value="C:peroxisome"/>
    <property type="evidence" value="ECO:0007669"/>
    <property type="project" value="InterPro"/>
</dbReference>
<dbReference type="AlphaFoldDB" id="A0A498HXH7"/>
<dbReference type="PANTHER" id="PTHR14379:SF7">
    <property type="entry name" value="ENDONUCLEASE OR GLYCOSYL HYDROLASE-RELATED"/>
    <property type="match status" value="1"/>
</dbReference>
<dbReference type="EMBL" id="RDQH01000341">
    <property type="protein sequence ID" value="RXH74267.1"/>
    <property type="molecule type" value="Genomic_DNA"/>
</dbReference>
<reference evidence="1 2" key="1">
    <citation type="submission" date="2018-10" db="EMBL/GenBank/DDBJ databases">
        <title>A high-quality apple genome assembly.</title>
        <authorList>
            <person name="Hu J."/>
        </authorList>
    </citation>
    <scope>NUCLEOTIDE SEQUENCE [LARGE SCALE GENOMIC DNA]</scope>
    <source>
        <strain evidence="2">cv. HFTH1</strain>
        <tissue evidence="1">Young leaf</tissue>
    </source>
</reference>
<dbReference type="STRING" id="3750.A0A498HXH7"/>
<dbReference type="Proteomes" id="UP000290289">
    <property type="component" value="Chromosome 15"/>
</dbReference>
<dbReference type="PANTHER" id="PTHR14379">
    <property type="entry name" value="LIMKAIN B LKAP"/>
    <property type="match status" value="1"/>
</dbReference>
<name>A0A498HXH7_MALDO</name>